<dbReference type="PROSITE" id="PS51192">
    <property type="entry name" value="HELICASE_ATP_BIND_1"/>
    <property type="match status" value="1"/>
</dbReference>
<keyword evidence="2" id="KW-0378">Hydrolase</keyword>
<evidence type="ECO:0000256" key="3">
    <source>
        <dbReference type="ARBA" id="ARBA00022806"/>
    </source>
</evidence>
<dbReference type="AlphaFoldDB" id="A0A9E9CCB3"/>
<dbReference type="GO" id="GO:0005524">
    <property type="term" value="F:ATP binding"/>
    <property type="evidence" value="ECO:0007669"/>
    <property type="project" value="UniProtKB-KW"/>
</dbReference>
<dbReference type="SMART" id="SM00487">
    <property type="entry name" value="DEXDc"/>
    <property type="match status" value="1"/>
</dbReference>
<dbReference type="GO" id="GO:0004386">
    <property type="term" value="F:helicase activity"/>
    <property type="evidence" value="ECO:0007669"/>
    <property type="project" value="UniProtKB-KW"/>
</dbReference>
<dbReference type="Pfam" id="PF00271">
    <property type="entry name" value="Helicase_C"/>
    <property type="match status" value="1"/>
</dbReference>
<keyword evidence="5" id="KW-0175">Coiled coil</keyword>
<dbReference type="InterPro" id="IPR001650">
    <property type="entry name" value="Helicase_C-like"/>
</dbReference>
<dbReference type="InterPro" id="IPR057342">
    <property type="entry name" value="DEXDc_RapA"/>
</dbReference>
<keyword evidence="3 9" id="KW-0347">Helicase</keyword>
<dbReference type="Pfam" id="PF00176">
    <property type="entry name" value="SNF2-rel_dom"/>
    <property type="match status" value="1"/>
</dbReference>
<dbReference type="RefSeq" id="WP_268612805.1">
    <property type="nucleotide sequence ID" value="NZ_CP113797.1"/>
</dbReference>
<dbReference type="InterPro" id="IPR014001">
    <property type="entry name" value="Helicase_ATP-bd"/>
</dbReference>
<dbReference type="GO" id="GO:0016787">
    <property type="term" value="F:hydrolase activity"/>
    <property type="evidence" value="ECO:0007669"/>
    <property type="project" value="UniProtKB-KW"/>
</dbReference>
<proteinExistence type="predicted"/>
<dbReference type="InterPro" id="IPR038718">
    <property type="entry name" value="SNF2-like_sf"/>
</dbReference>
<evidence type="ECO:0000313" key="9">
    <source>
        <dbReference type="EMBL" id="WAL62465.1"/>
    </source>
</evidence>
<gene>
    <name evidence="9" type="primary">drmD</name>
    <name evidence="9" type="ORF">OXH18_10870</name>
</gene>
<dbReference type="SUPFAM" id="SSF52540">
    <property type="entry name" value="P-loop containing nucleoside triphosphate hydrolases"/>
    <property type="match status" value="2"/>
</dbReference>
<dbReference type="PROSITE" id="PS51194">
    <property type="entry name" value="HELICASE_CTER"/>
    <property type="match status" value="1"/>
</dbReference>
<evidence type="ECO:0000259" key="8">
    <source>
        <dbReference type="PROSITE" id="PS51194"/>
    </source>
</evidence>
<evidence type="ECO:0000259" key="7">
    <source>
        <dbReference type="PROSITE" id="PS51192"/>
    </source>
</evidence>
<keyword evidence="4" id="KW-0067">ATP-binding</keyword>
<accession>A0A9E9CCB3</accession>
<dbReference type="CDD" id="cd18793">
    <property type="entry name" value="SF2_C_SNF"/>
    <property type="match status" value="1"/>
</dbReference>
<feature type="compositionally biased region" description="Polar residues" evidence="6">
    <location>
        <begin position="427"/>
        <end position="441"/>
    </location>
</feature>
<feature type="region of interest" description="Disordered" evidence="6">
    <location>
        <begin position="427"/>
        <end position="454"/>
    </location>
</feature>
<feature type="coiled-coil region" evidence="5">
    <location>
        <begin position="719"/>
        <end position="746"/>
    </location>
</feature>
<keyword evidence="10" id="KW-1185">Reference proteome</keyword>
<evidence type="ECO:0000256" key="4">
    <source>
        <dbReference type="ARBA" id="ARBA00022840"/>
    </source>
</evidence>
<evidence type="ECO:0000256" key="5">
    <source>
        <dbReference type="SAM" id="Coils"/>
    </source>
</evidence>
<dbReference type="EMBL" id="CP113797">
    <property type="protein sequence ID" value="WAL62465.1"/>
    <property type="molecule type" value="Genomic_DNA"/>
</dbReference>
<evidence type="ECO:0000256" key="1">
    <source>
        <dbReference type="ARBA" id="ARBA00022741"/>
    </source>
</evidence>
<protein>
    <submittedName>
        <fullName evidence="9">DISARM system SNF2-like helicase DrmD</fullName>
    </submittedName>
</protein>
<reference evidence="9" key="1">
    <citation type="submission" date="2022-12" db="EMBL/GenBank/DDBJ databases">
        <title>Polyphasic identification of a Novel Hot-Spring Cyanobacterium Ocullathermofonsia sinensis gen nov. sp. nov. and Genomic Insights on its Adaptations to the Thermal Habitat.</title>
        <authorList>
            <person name="Daroch M."/>
            <person name="Tang J."/>
            <person name="Jiang Y."/>
        </authorList>
    </citation>
    <scope>NUCLEOTIDE SEQUENCE</scope>
    <source>
        <strain evidence="9">PKUAC-SCTA174</strain>
    </source>
</reference>
<feature type="domain" description="Helicase C-terminal" evidence="8">
    <location>
        <begin position="507"/>
        <end position="686"/>
    </location>
</feature>
<evidence type="ECO:0000313" key="10">
    <source>
        <dbReference type="Proteomes" id="UP001163152"/>
    </source>
</evidence>
<dbReference type="InterPro" id="IPR000330">
    <property type="entry name" value="SNF2_N"/>
</dbReference>
<organism evidence="9 10">
    <name type="scientific">Thermocoleostomius sinensis A174</name>
    <dbReference type="NCBI Taxonomy" id="2016057"/>
    <lineage>
        <taxon>Bacteria</taxon>
        <taxon>Bacillati</taxon>
        <taxon>Cyanobacteriota</taxon>
        <taxon>Cyanophyceae</taxon>
        <taxon>Oculatellales</taxon>
        <taxon>Oculatellaceae</taxon>
        <taxon>Thermocoleostomius</taxon>
    </lineage>
</organism>
<evidence type="ECO:0000256" key="6">
    <source>
        <dbReference type="SAM" id="MobiDB-lite"/>
    </source>
</evidence>
<sequence>MTAVEVGSIVRVRSRQYLVEDVLETHTPQEDTRVRLACLDDDALGETLEILWEREVDARYIGTASWESVAARGFDNPKLFSAYLHTLRWSCVTSTDPKLFQAPYRAGIEVKAYQLEPLRKALLMPRVGLFIADDVGLGKTIEAGLILREMLMRQKVRRVVISCPPSVVRQWQEEMESRFGLTFLIVDREFVASRRRERGYSINPWTTHTRFIISHALLRDETYAAPLRDWLGEFSAGAMLILDEAHNAAPASGAKYAIDSQLTRTVRDLAPRFEHKLFLSATPHNGHSNSFAALLEILDPQRFCRGVPVRNRKLLDAVMVRRLKSDLREIGDDFPERIVVRMSIDGLPSDAPELQLSRLLQAYRQLREERLKVAPKSTQRAAALVLLSLQKRLLSSIEAFARTLKVHQTAIAKHSGEVLIAKQAKQASSPLAETKNRNSLSFPLLQESAGADDDRAELTEDEVEAEENAQMRVATEQDASIPSARELELLDEMTQIANAARHLPDPRIQKLAQWIQDNQCPELGTDGATWNDRRVIIFTEYTDTKRYLQQQLQAIIAGSDQERQRIAVFHGGMGDDRREEIKLAFNSDPAKHPLRILIATDAAREGVNLQNHCADLFHFDLPWNPSRLEQRNGRIDRKLQRSPVVYCHYFVFSQRTEDRVLDTLLRKTDIIQRELGSLSLVLERNVNQLLADGIQHGEAARLEAAIAKADQTDESSFNAEMISEELEQVRLRRQELEQQNALLQGMLSESQKWLGLDDRHFRDAISASLEILGANSLQPVDPNEAAYEPATAKWDIPALDQRFGADPTWATTLDTLRAPRKRGQKLWDWRRESPIRPVVFRDPGSLDGEVVHLHLEHRIVQRLLSRFLAQGFLHDELTRACVCLTDRPILSVVVLGRLSLYGDRASRLHDEVIAVAAEWIAPEARGRSKLRPLGEGEKDNVLQVLETSLASPRLHQVPESVQQRLRQAAAQDVEELRPHLDRRAAVLIERAQKKLQARGQKEAEEMQAILEEQRDRILKRQKETAGNLQLSLFAEAEAQQLEADRRHWERRLQSLEVELISEPARIKAAYQVKAVRIEPVGLVYLQPVSG</sequence>
<keyword evidence="1" id="KW-0547">Nucleotide-binding</keyword>
<dbReference type="InterPro" id="IPR049730">
    <property type="entry name" value="SNF2/RAD54-like_C"/>
</dbReference>
<feature type="coiled-coil region" evidence="5">
    <location>
        <begin position="996"/>
        <end position="1058"/>
    </location>
</feature>
<feature type="domain" description="Helicase ATP-binding" evidence="7">
    <location>
        <begin position="120"/>
        <end position="301"/>
    </location>
</feature>
<dbReference type="PANTHER" id="PTHR10799">
    <property type="entry name" value="SNF2/RAD54 HELICASE FAMILY"/>
    <property type="match status" value="1"/>
</dbReference>
<dbReference type="Proteomes" id="UP001163152">
    <property type="component" value="Chromosome"/>
</dbReference>
<dbReference type="SMART" id="SM00490">
    <property type="entry name" value="HELICc"/>
    <property type="match status" value="1"/>
</dbReference>
<evidence type="ECO:0000256" key="2">
    <source>
        <dbReference type="ARBA" id="ARBA00022801"/>
    </source>
</evidence>
<dbReference type="KEGG" id="tsin:OXH18_10870"/>
<dbReference type="Gene3D" id="3.40.50.10810">
    <property type="entry name" value="Tandem AAA-ATPase domain"/>
    <property type="match status" value="1"/>
</dbReference>
<dbReference type="NCBIfam" id="NF038317">
    <property type="entry name" value="DISARM_DrmD"/>
    <property type="match status" value="1"/>
</dbReference>
<name>A0A9E9CCB3_9CYAN</name>
<dbReference type="Gene3D" id="3.40.50.300">
    <property type="entry name" value="P-loop containing nucleotide triphosphate hydrolases"/>
    <property type="match status" value="1"/>
</dbReference>
<dbReference type="CDD" id="cd18011">
    <property type="entry name" value="DEXDc_RapA"/>
    <property type="match status" value="1"/>
</dbReference>
<dbReference type="InterPro" id="IPR027417">
    <property type="entry name" value="P-loop_NTPase"/>
</dbReference>